<dbReference type="PANTHER" id="PTHR11614">
    <property type="entry name" value="PHOSPHOLIPASE-RELATED"/>
    <property type="match status" value="1"/>
</dbReference>
<evidence type="ECO:0000259" key="1">
    <source>
        <dbReference type="Pfam" id="PF12146"/>
    </source>
</evidence>
<protein>
    <recommendedName>
        <fullName evidence="1">Serine aminopeptidase S33 domain-containing protein</fullName>
    </recommendedName>
</protein>
<organism evidence="2 3">
    <name type="scientific">Desulfosarcina alkanivorans</name>
    <dbReference type="NCBI Taxonomy" id="571177"/>
    <lineage>
        <taxon>Bacteria</taxon>
        <taxon>Pseudomonadati</taxon>
        <taxon>Thermodesulfobacteriota</taxon>
        <taxon>Desulfobacteria</taxon>
        <taxon>Desulfobacterales</taxon>
        <taxon>Desulfosarcinaceae</taxon>
        <taxon>Desulfosarcina</taxon>
    </lineage>
</organism>
<feature type="domain" description="Serine aminopeptidase S33" evidence="1">
    <location>
        <begin position="91"/>
        <end position="225"/>
    </location>
</feature>
<dbReference type="Proteomes" id="UP000427906">
    <property type="component" value="Chromosome"/>
</dbReference>
<dbReference type="InterPro" id="IPR051044">
    <property type="entry name" value="MAG_DAG_Lipase"/>
</dbReference>
<dbReference type="SUPFAM" id="SSF53474">
    <property type="entry name" value="alpha/beta-Hydrolases"/>
    <property type="match status" value="1"/>
</dbReference>
<dbReference type="KEGG" id="dalk:DSCA_14620"/>
<sequence>MVVVSLENRPDVNLWHTIDLEGEYSADSPVADLKEYLAVETRLFQQMEQRVMARISPEARGPLNRYNRGSLTDPVRWGTDWNRTFELTAAQPAAGVLLLHGMSDGPYSLRALGRRLNAQGAWVLGLRLPGHGTVPSGLLHVTWEDMAASVRLAMRHLRERLPGRPVFLVGYSTGGALAVAYALACLDDESLPEVEKMVLISPALGVSRLAALSVWQARMSRWLGLEKLAWNSIQPEYNAYKYNSFAINAGHQVYRLADAVRERLEAAHQSGDLSRFPPVLAFQSVVDATVSTPAVITGLFNFLDRPDHELIVFDINRTWNSGS</sequence>
<dbReference type="InterPro" id="IPR022742">
    <property type="entry name" value="Hydrolase_4"/>
</dbReference>
<dbReference type="EMBL" id="AP021874">
    <property type="protein sequence ID" value="BBO67532.1"/>
    <property type="molecule type" value="Genomic_DNA"/>
</dbReference>
<dbReference type="InterPro" id="IPR029058">
    <property type="entry name" value="AB_hydrolase_fold"/>
</dbReference>
<keyword evidence="3" id="KW-1185">Reference proteome</keyword>
<accession>A0A5K7YDH0</accession>
<evidence type="ECO:0000313" key="2">
    <source>
        <dbReference type="EMBL" id="BBO67532.1"/>
    </source>
</evidence>
<reference evidence="2 3" key="1">
    <citation type="submission" date="2019-11" db="EMBL/GenBank/DDBJ databases">
        <title>Comparative genomics of hydrocarbon-degrading Desulfosarcina strains.</title>
        <authorList>
            <person name="Watanabe M."/>
            <person name="Kojima H."/>
            <person name="Fukui M."/>
        </authorList>
    </citation>
    <scope>NUCLEOTIDE SEQUENCE [LARGE SCALE GENOMIC DNA]</scope>
    <source>
        <strain evidence="2 3">PL12</strain>
    </source>
</reference>
<evidence type="ECO:0000313" key="3">
    <source>
        <dbReference type="Proteomes" id="UP000427906"/>
    </source>
</evidence>
<proteinExistence type="predicted"/>
<gene>
    <name evidence="2" type="ORF">DSCA_14620</name>
</gene>
<dbReference type="AlphaFoldDB" id="A0A5K7YDH0"/>
<dbReference type="Pfam" id="PF12146">
    <property type="entry name" value="Hydrolase_4"/>
    <property type="match status" value="1"/>
</dbReference>
<dbReference type="Gene3D" id="3.40.50.1820">
    <property type="entry name" value="alpha/beta hydrolase"/>
    <property type="match status" value="1"/>
</dbReference>
<name>A0A5K7YDH0_9BACT</name>